<dbReference type="GO" id="GO:0004519">
    <property type="term" value="F:endonuclease activity"/>
    <property type="evidence" value="ECO:0007669"/>
    <property type="project" value="UniProtKB-KW"/>
</dbReference>
<organism evidence="2 3">
    <name type="scientific">Negadavirga shengliensis</name>
    <dbReference type="NCBI Taxonomy" id="1389218"/>
    <lineage>
        <taxon>Bacteria</taxon>
        <taxon>Pseudomonadati</taxon>
        <taxon>Bacteroidota</taxon>
        <taxon>Cytophagia</taxon>
        <taxon>Cytophagales</taxon>
        <taxon>Cyclobacteriaceae</taxon>
        <taxon>Negadavirga</taxon>
    </lineage>
</organism>
<keyword evidence="2" id="KW-0255">Endonuclease</keyword>
<dbReference type="Gene3D" id="3.90.1570.10">
    <property type="entry name" value="tt1808, chain A"/>
    <property type="match status" value="1"/>
</dbReference>
<dbReference type="PANTHER" id="PTHR36558:SF1">
    <property type="entry name" value="RESTRICTION ENDONUCLEASE DOMAIN-CONTAINING PROTEIN-RELATED"/>
    <property type="match status" value="1"/>
</dbReference>
<gene>
    <name evidence="2" type="ORF">ACFPFU_12350</name>
</gene>
<feature type="domain" description="Putative restriction endonuclease" evidence="1">
    <location>
        <begin position="23"/>
        <end position="196"/>
    </location>
</feature>
<dbReference type="SUPFAM" id="SSF52980">
    <property type="entry name" value="Restriction endonuclease-like"/>
    <property type="match status" value="1"/>
</dbReference>
<name>A0ABV9T1T7_9BACT</name>
<keyword evidence="3" id="KW-1185">Reference proteome</keyword>
<reference evidence="3" key="1">
    <citation type="journal article" date="2019" name="Int. J. Syst. Evol. Microbiol.">
        <title>The Global Catalogue of Microorganisms (GCM) 10K type strain sequencing project: providing services to taxonomists for standard genome sequencing and annotation.</title>
        <authorList>
            <consortium name="The Broad Institute Genomics Platform"/>
            <consortium name="The Broad Institute Genome Sequencing Center for Infectious Disease"/>
            <person name="Wu L."/>
            <person name="Ma J."/>
        </authorList>
    </citation>
    <scope>NUCLEOTIDE SEQUENCE [LARGE SCALE GENOMIC DNA]</scope>
    <source>
        <strain evidence="3">CGMCC 4.7466</strain>
    </source>
</reference>
<dbReference type="Pfam" id="PF05685">
    <property type="entry name" value="Uma2"/>
    <property type="match status" value="1"/>
</dbReference>
<dbReference type="InterPro" id="IPR011335">
    <property type="entry name" value="Restrct_endonuc-II-like"/>
</dbReference>
<dbReference type="CDD" id="cd06260">
    <property type="entry name" value="DUF820-like"/>
    <property type="match status" value="1"/>
</dbReference>
<dbReference type="RefSeq" id="WP_377064912.1">
    <property type="nucleotide sequence ID" value="NZ_JBHSJJ010000006.1"/>
</dbReference>
<accession>A0ABV9T1T7</accession>
<keyword evidence="2" id="KW-0540">Nuclease</keyword>
<dbReference type="EMBL" id="JBHSJJ010000006">
    <property type="protein sequence ID" value="MFC4872481.1"/>
    <property type="molecule type" value="Genomic_DNA"/>
</dbReference>
<evidence type="ECO:0000259" key="1">
    <source>
        <dbReference type="Pfam" id="PF05685"/>
    </source>
</evidence>
<dbReference type="Proteomes" id="UP001595818">
    <property type="component" value="Unassembled WGS sequence"/>
</dbReference>
<sequence>MEKQRDKDQINEPFDAYGSYSYADYLSWQLDEMVELIRGKVFRQAAAAPGRVHQEVVMILANRFYEFLKGKSCKVYPAPFDVRLPVSSRRHEDIDTVVQPDLCVVCDQGKLDDLGCVGAPDLIVEILSPGNNKKELQLKYEVYEASGVKEYWIIHPDERTLLIYTLENEKYRPSRLFTLGDRVSSQALLGFELDLEGVFGELS</sequence>
<keyword evidence="2" id="KW-0378">Hydrolase</keyword>
<proteinExistence type="predicted"/>
<dbReference type="InterPro" id="IPR012296">
    <property type="entry name" value="Nuclease_put_TT1808"/>
</dbReference>
<evidence type="ECO:0000313" key="2">
    <source>
        <dbReference type="EMBL" id="MFC4872481.1"/>
    </source>
</evidence>
<comment type="caution">
    <text evidence="2">The sequence shown here is derived from an EMBL/GenBank/DDBJ whole genome shotgun (WGS) entry which is preliminary data.</text>
</comment>
<protein>
    <submittedName>
        <fullName evidence="2">Uma2 family endonuclease</fullName>
    </submittedName>
</protein>
<dbReference type="InterPro" id="IPR008538">
    <property type="entry name" value="Uma2"/>
</dbReference>
<dbReference type="PANTHER" id="PTHR36558">
    <property type="entry name" value="GLR1098 PROTEIN"/>
    <property type="match status" value="1"/>
</dbReference>
<evidence type="ECO:0000313" key="3">
    <source>
        <dbReference type="Proteomes" id="UP001595818"/>
    </source>
</evidence>